<dbReference type="AlphaFoldDB" id="A0A9N9X4V8"/>
<dbReference type="Proteomes" id="UP001153737">
    <property type="component" value="Chromosome 2"/>
</dbReference>
<evidence type="ECO:0000313" key="4">
    <source>
        <dbReference type="Proteomes" id="UP001153737"/>
    </source>
</evidence>
<gene>
    <name evidence="3" type="ORF">PHAECO_LOCUS6116</name>
</gene>
<feature type="coiled-coil region" evidence="1">
    <location>
        <begin position="40"/>
        <end position="77"/>
    </location>
</feature>
<reference evidence="3" key="1">
    <citation type="submission" date="2022-01" db="EMBL/GenBank/DDBJ databases">
        <authorList>
            <person name="King R."/>
        </authorList>
    </citation>
    <scope>NUCLEOTIDE SEQUENCE</scope>
</reference>
<feature type="domain" description="FP protein C-terminal" evidence="2">
    <location>
        <begin position="183"/>
        <end position="215"/>
    </location>
</feature>
<keyword evidence="4" id="KW-1185">Reference proteome</keyword>
<reference evidence="3" key="2">
    <citation type="submission" date="2022-10" db="EMBL/GenBank/DDBJ databases">
        <authorList>
            <consortium name="ENA_rothamsted_submissions"/>
            <consortium name="culmorum"/>
            <person name="King R."/>
        </authorList>
    </citation>
    <scope>NUCLEOTIDE SEQUENCE</scope>
</reference>
<protein>
    <recommendedName>
        <fullName evidence="2">FP protein C-terminal domain-containing protein</fullName>
    </recommendedName>
</protein>
<sequence length="215" mass="25028">MGLTNRDLVQIATIVETKTKTIFTEEYLQGVVDKIVKKTHDKYDRIISELKNDMNFLKKENSELRIAMDNMEQISRDRNVRFFGIQENTGEDLVSVVLKVTNHTMKVKHITEKSILKCHRIPNKNTNTDNPSPPAVLVQFVDTTVREKILSSRKNLKSTGISIQEDLTKMRLTLMKSAIDKFSKKHVWCRNGNIFVKYNERVHRVQQESDLLRIK</sequence>
<evidence type="ECO:0000313" key="3">
    <source>
        <dbReference type="EMBL" id="CAG9818749.1"/>
    </source>
</evidence>
<dbReference type="Gene3D" id="3.30.70.1820">
    <property type="entry name" value="L1 transposable element, RRM domain"/>
    <property type="match status" value="1"/>
</dbReference>
<dbReference type="InterPro" id="IPR057251">
    <property type="entry name" value="FP_C"/>
</dbReference>
<proteinExistence type="predicted"/>
<name>A0A9N9X4V8_PHACE</name>
<evidence type="ECO:0000259" key="2">
    <source>
        <dbReference type="Pfam" id="PF25298"/>
    </source>
</evidence>
<dbReference type="EMBL" id="OU896708">
    <property type="protein sequence ID" value="CAG9818749.1"/>
    <property type="molecule type" value="Genomic_DNA"/>
</dbReference>
<evidence type="ECO:0000256" key="1">
    <source>
        <dbReference type="SAM" id="Coils"/>
    </source>
</evidence>
<dbReference type="OrthoDB" id="10066957at2759"/>
<accession>A0A9N9X4V8</accession>
<dbReference type="Pfam" id="PF25298">
    <property type="entry name" value="Baculo_FP_2nd"/>
    <property type="match status" value="1"/>
</dbReference>
<keyword evidence="1" id="KW-0175">Coiled coil</keyword>
<organism evidence="3 4">
    <name type="scientific">Phaedon cochleariae</name>
    <name type="common">Mustard beetle</name>
    <dbReference type="NCBI Taxonomy" id="80249"/>
    <lineage>
        <taxon>Eukaryota</taxon>
        <taxon>Metazoa</taxon>
        <taxon>Ecdysozoa</taxon>
        <taxon>Arthropoda</taxon>
        <taxon>Hexapoda</taxon>
        <taxon>Insecta</taxon>
        <taxon>Pterygota</taxon>
        <taxon>Neoptera</taxon>
        <taxon>Endopterygota</taxon>
        <taxon>Coleoptera</taxon>
        <taxon>Polyphaga</taxon>
        <taxon>Cucujiformia</taxon>
        <taxon>Chrysomeloidea</taxon>
        <taxon>Chrysomelidae</taxon>
        <taxon>Chrysomelinae</taxon>
        <taxon>Chrysomelini</taxon>
        <taxon>Phaedon</taxon>
    </lineage>
</organism>